<name>A0A0B5QE92_CLOBE</name>
<organism evidence="4 5">
    <name type="scientific">Clostridium beijerinckii</name>
    <name type="common">Clostridium MP</name>
    <dbReference type="NCBI Taxonomy" id="1520"/>
    <lineage>
        <taxon>Bacteria</taxon>
        <taxon>Bacillati</taxon>
        <taxon>Bacillota</taxon>
        <taxon>Clostridia</taxon>
        <taxon>Eubacteriales</taxon>
        <taxon>Clostridiaceae</taxon>
        <taxon>Clostridium</taxon>
    </lineage>
</organism>
<dbReference type="Pfam" id="PF03358">
    <property type="entry name" value="FMN_red"/>
    <property type="match status" value="1"/>
</dbReference>
<dbReference type="Proteomes" id="UP000031866">
    <property type="component" value="Chromosome"/>
</dbReference>
<dbReference type="InterPro" id="IPR029039">
    <property type="entry name" value="Flavoprotein-like_sf"/>
</dbReference>
<protein>
    <submittedName>
        <fullName evidence="4">NADPH-dependent FMN reductase</fullName>
    </submittedName>
</protein>
<evidence type="ECO:0000256" key="2">
    <source>
        <dbReference type="ARBA" id="ARBA00022643"/>
    </source>
</evidence>
<dbReference type="SUPFAM" id="SSF52218">
    <property type="entry name" value="Flavoproteins"/>
    <property type="match status" value="1"/>
</dbReference>
<dbReference type="AlphaFoldDB" id="A0A0B5QE92"/>
<dbReference type="PANTHER" id="PTHR43278:SF2">
    <property type="entry name" value="IRON-SULFUR FLAVOPROTEIN"/>
    <property type="match status" value="1"/>
</dbReference>
<evidence type="ECO:0000313" key="5">
    <source>
        <dbReference type="Proteomes" id="UP000031866"/>
    </source>
</evidence>
<accession>A0A0B5QE92</accession>
<dbReference type="InterPro" id="IPR051796">
    <property type="entry name" value="ISF_SsuE-like"/>
</dbReference>
<sequence>MKVMAFVGSARKDGNTSKIVDAICSGIKKNGHEVETYNLSELDNKGCRACGLCQANKVEYCSINDKMTELLPKIADADCIIVGTPVYMVHVSGYTKNFLDRLFTFFVESNHTTRFLPGKKYITVTCSGAPAEAFKNVTEYLNQIFGGYSQMVNAGNIIAGNLQSKDDILCQQEMLKQAEEIGQKLN</sequence>
<dbReference type="OrthoDB" id="1767356at2"/>
<keyword evidence="1" id="KW-0285">Flavoprotein</keyword>
<dbReference type="KEGG" id="cbei:LF65_04029"/>
<dbReference type="PANTHER" id="PTHR43278">
    <property type="entry name" value="NAD(P)H-DEPENDENT FMN-CONTAINING OXIDOREDUCTASE YWQN-RELATED"/>
    <property type="match status" value="1"/>
</dbReference>
<evidence type="ECO:0000256" key="1">
    <source>
        <dbReference type="ARBA" id="ARBA00022630"/>
    </source>
</evidence>
<proteinExistence type="predicted"/>
<gene>
    <name evidence="4" type="ORF">LF65_04029</name>
</gene>
<dbReference type="STRING" id="1520.LF65_04029"/>
<feature type="domain" description="NADPH-dependent FMN reductase-like" evidence="3">
    <location>
        <begin position="1"/>
        <end position="156"/>
    </location>
</feature>
<dbReference type="RefSeq" id="WP_041898424.1">
    <property type="nucleotide sequence ID" value="NZ_CP010086.2"/>
</dbReference>
<dbReference type="GO" id="GO:0016491">
    <property type="term" value="F:oxidoreductase activity"/>
    <property type="evidence" value="ECO:0007669"/>
    <property type="project" value="InterPro"/>
</dbReference>
<keyword evidence="2" id="KW-0288">FMN</keyword>
<dbReference type="InterPro" id="IPR005025">
    <property type="entry name" value="FMN_Rdtase-like_dom"/>
</dbReference>
<dbReference type="EMBL" id="CP010086">
    <property type="protein sequence ID" value="AJH00575.1"/>
    <property type="molecule type" value="Genomic_DNA"/>
</dbReference>
<evidence type="ECO:0000313" key="4">
    <source>
        <dbReference type="EMBL" id="AJH00575.1"/>
    </source>
</evidence>
<evidence type="ECO:0000259" key="3">
    <source>
        <dbReference type="Pfam" id="PF03358"/>
    </source>
</evidence>
<reference evidence="5" key="1">
    <citation type="submission" date="2014-12" db="EMBL/GenBank/DDBJ databases">
        <title>Genome sequence of Clostridium beijerinckii strain 59B.</title>
        <authorList>
            <person name="Little G.T."/>
            <person name="Minton N.P."/>
        </authorList>
    </citation>
    <scope>NUCLEOTIDE SEQUENCE [LARGE SCALE GENOMIC DNA]</scope>
    <source>
        <strain evidence="5">59B</strain>
    </source>
</reference>
<dbReference type="Gene3D" id="3.40.50.360">
    <property type="match status" value="1"/>
</dbReference>